<sequence>MPPPVRWTASSPASLPPWPWTPPAVGWAAYSPPSPPLRPRKRG</sequence>
<name>A0A0A8YI19_ARUDO</name>
<reference evidence="1" key="2">
    <citation type="journal article" date="2015" name="Data Brief">
        <title>Shoot transcriptome of the giant reed, Arundo donax.</title>
        <authorList>
            <person name="Barrero R.A."/>
            <person name="Guerrero F.D."/>
            <person name="Moolhuijzen P."/>
            <person name="Goolsby J.A."/>
            <person name="Tidwell J."/>
            <person name="Bellgard S.E."/>
            <person name="Bellgard M.I."/>
        </authorList>
    </citation>
    <scope>NUCLEOTIDE SEQUENCE</scope>
    <source>
        <tissue evidence="1">Shoot tissue taken approximately 20 cm above the soil surface</tissue>
    </source>
</reference>
<dbReference type="EMBL" id="GBRH01272792">
    <property type="protein sequence ID" value="JAD25103.1"/>
    <property type="molecule type" value="Transcribed_RNA"/>
</dbReference>
<reference evidence="1" key="1">
    <citation type="submission" date="2014-09" db="EMBL/GenBank/DDBJ databases">
        <authorList>
            <person name="Magalhaes I.L.F."/>
            <person name="Oliveira U."/>
            <person name="Santos F.R."/>
            <person name="Vidigal T.H.D.A."/>
            <person name="Brescovit A.D."/>
            <person name="Santos A.J."/>
        </authorList>
    </citation>
    <scope>NUCLEOTIDE SEQUENCE</scope>
    <source>
        <tissue evidence="1">Shoot tissue taken approximately 20 cm above the soil surface</tissue>
    </source>
</reference>
<proteinExistence type="predicted"/>
<evidence type="ECO:0000313" key="1">
    <source>
        <dbReference type="EMBL" id="JAD25103.1"/>
    </source>
</evidence>
<protein>
    <submittedName>
        <fullName evidence="1">Uncharacterized protein</fullName>
    </submittedName>
</protein>
<accession>A0A0A8YI19</accession>
<dbReference type="AlphaFoldDB" id="A0A0A8YI19"/>
<organism evidence="1">
    <name type="scientific">Arundo donax</name>
    <name type="common">Giant reed</name>
    <name type="synonym">Donax arundinaceus</name>
    <dbReference type="NCBI Taxonomy" id="35708"/>
    <lineage>
        <taxon>Eukaryota</taxon>
        <taxon>Viridiplantae</taxon>
        <taxon>Streptophyta</taxon>
        <taxon>Embryophyta</taxon>
        <taxon>Tracheophyta</taxon>
        <taxon>Spermatophyta</taxon>
        <taxon>Magnoliopsida</taxon>
        <taxon>Liliopsida</taxon>
        <taxon>Poales</taxon>
        <taxon>Poaceae</taxon>
        <taxon>PACMAD clade</taxon>
        <taxon>Arundinoideae</taxon>
        <taxon>Arundineae</taxon>
        <taxon>Arundo</taxon>
    </lineage>
</organism>